<feature type="compositionally biased region" description="Acidic residues" evidence="1">
    <location>
        <begin position="377"/>
        <end position="395"/>
    </location>
</feature>
<reference evidence="2" key="2">
    <citation type="submission" date="2023-05" db="EMBL/GenBank/DDBJ databases">
        <authorList>
            <consortium name="Lawrence Berkeley National Laboratory"/>
            <person name="Steindorff A."/>
            <person name="Hensen N."/>
            <person name="Bonometti L."/>
            <person name="Westerberg I."/>
            <person name="Brannstrom I.O."/>
            <person name="Guillou S."/>
            <person name="Cros-Aarteil S."/>
            <person name="Calhoun S."/>
            <person name="Haridas S."/>
            <person name="Kuo A."/>
            <person name="Mondo S."/>
            <person name="Pangilinan J."/>
            <person name="Riley R."/>
            <person name="Labutti K."/>
            <person name="Andreopoulos B."/>
            <person name="Lipzen A."/>
            <person name="Chen C."/>
            <person name="Yanf M."/>
            <person name="Daum C."/>
            <person name="Ng V."/>
            <person name="Clum A."/>
            <person name="Ohm R."/>
            <person name="Martin F."/>
            <person name="Silar P."/>
            <person name="Natvig D."/>
            <person name="Lalanne C."/>
            <person name="Gautier V."/>
            <person name="Ament-Velasquez S.L."/>
            <person name="Kruys A."/>
            <person name="Hutchinson M.I."/>
            <person name="Powell A.J."/>
            <person name="Barry K."/>
            <person name="Miller A.N."/>
            <person name="Grigoriev I.V."/>
            <person name="Debuchy R."/>
            <person name="Gladieux P."/>
            <person name="Thoren M.H."/>
            <person name="Johannesson H."/>
        </authorList>
    </citation>
    <scope>NUCLEOTIDE SEQUENCE</scope>
    <source>
        <strain evidence="2">CBS 508.74</strain>
    </source>
</reference>
<dbReference type="Proteomes" id="UP001302812">
    <property type="component" value="Unassembled WGS sequence"/>
</dbReference>
<reference evidence="2" key="1">
    <citation type="journal article" date="2023" name="Mol. Phylogenet. Evol.">
        <title>Genome-scale phylogeny and comparative genomics of the fungal order Sordariales.</title>
        <authorList>
            <person name="Hensen N."/>
            <person name="Bonometti L."/>
            <person name="Westerberg I."/>
            <person name="Brannstrom I.O."/>
            <person name="Guillou S."/>
            <person name="Cros-Aarteil S."/>
            <person name="Calhoun S."/>
            <person name="Haridas S."/>
            <person name="Kuo A."/>
            <person name="Mondo S."/>
            <person name="Pangilinan J."/>
            <person name="Riley R."/>
            <person name="LaButti K."/>
            <person name="Andreopoulos B."/>
            <person name="Lipzen A."/>
            <person name="Chen C."/>
            <person name="Yan M."/>
            <person name="Daum C."/>
            <person name="Ng V."/>
            <person name="Clum A."/>
            <person name="Steindorff A."/>
            <person name="Ohm R.A."/>
            <person name="Martin F."/>
            <person name="Silar P."/>
            <person name="Natvig D.O."/>
            <person name="Lalanne C."/>
            <person name="Gautier V."/>
            <person name="Ament-Velasquez S.L."/>
            <person name="Kruys A."/>
            <person name="Hutchinson M.I."/>
            <person name="Powell A.J."/>
            <person name="Barry K."/>
            <person name="Miller A.N."/>
            <person name="Grigoriev I.V."/>
            <person name="Debuchy R."/>
            <person name="Gladieux P."/>
            <person name="Hiltunen Thoren M."/>
            <person name="Johannesson H."/>
        </authorList>
    </citation>
    <scope>NUCLEOTIDE SEQUENCE</scope>
    <source>
        <strain evidence="2">CBS 508.74</strain>
    </source>
</reference>
<protein>
    <submittedName>
        <fullName evidence="2">Uncharacterized protein</fullName>
    </submittedName>
</protein>
<name>A0AAN6QIR9_9PEZI</name>
<comment type="caution">
    <text evidence="2">The sequence shown here is derived from an EMBL/GenBank/DDBJ whole genome shotgun (WGS) entry which is preliminary data.</text>
</comment>
<evidence type="ECO:0000313" key="3">
    <source>
        <dbReference type="Proteomes" id="UP001302812"/>
    </source>
</evidence>
<keyword evidence="3" id="KW-1185">Reference proteome</keyword>
<evidence type="ECO:0000313" key="2">
    <source>
        <dbReference type="EMBL" id="KAK4110391.1"/>
    </source>
</evidence>
<feature type="region of interest" description="Disordered" evidence="1">
    <location>
        <begin position="374"/>
        <end position="395"/>
    </location>
</feature>
<sequence length="763" mass="84836">MPYLGRSARHLTCQGFRISLSRILGLVADFCRDGTGLVTQETLSCLQLWMRSCHELLHGWAEILERFPGEVHHIQGLFLTADSIFRLEYNPLNRHWALPAGTSLERQPLDTVLDEASRGTDYVSVLDKSKSRLYIVRQSRLCYHSVRGELKEDEPGFASWLIRYISLDTGTVVSEFRGQSPFGVVGSSRRTGYVTAQLALSDDSQYLGYQEYLEPDGIKCQYAFTYCWKLKDFSTVDDDHFGPRTMISRGVIHSPVRQTRPLTFCARSATLVHANGWYDVEKQEPINSFTPPAIGKGIKVDSVHVSPSGNALVITRPTNGDSRSSQLELWACVSSETPMTLSQTFIAPTPTILAISRSARFVAFTHKLLKASPNDDQSFECTDDPSSECESDDDSEYSADDFFESRETHSFAILDTEKGSIGELYSYRNDSWDSRDDSVTRLRPDKAFFGCLEPSSSLFISRMKSGAQTPEGLIWRWSISGWINTGHIVFDWGCNSLTFNHDDSALVGIRPDGLFRARVDNLQERVVAVGAYSVRREQEYHRSCWRGSSLYYLHSDINRGSTYQIAGHVRNLGGQPSVPLGVEIGFLSPVSLKDIKDIRIPLPGDKVYFSTKSKSGSFCSAIDIGAGTGKAPSVPRSLNKSRIVAIASGGRYMLAASFLRGGNSIGSTGMVKGINSVSTRRERLRLSESSISRVAGRLSTSVTDGLIGTVVWTIFHHRLPIMAWSFSWFKWGFWMASTEGDGIPIFNPGIQPISSLLLPETLN</sequence>
<evidence type="ECO:0000256" key="1">
    <source>
        <dbReference type="SAM" id="MobiDB-lite"/>
    </source>
</evidence>
<organism evidence="2 3">
    <name type="scientific">Canariomyces notabilis</name>
    <dbReference type="NCBI Taxonomy" id="2074819"/>
    <lineage>
        <taxon>Eukaryota</taxon>
        <taxon>Fungi</taxon>
        <taxon>Dikarya</taxon>
        <taxon>Ascomycota</taxon>
        <taxon>Pezizomycotina</taxon>
        <taxon>Sordariomycetes</taxon>
        <taxon>Sordariomycetidae</taxon>
        <taxon>Sordariales</taxon>
        <taxon>Chaetomiaceae</taxon>
        <taxon>Canariomyces</taxon>
    </lineage>
</organism>
<dbReference type="GeneID" id="89933276"/>
<accession>A0AAN6QIR9</accession>
<dbReference type="RefSeq" id="XP_064667961.1">
    <property type="nucleotide sequence ID" value="XM_064809153.1"/>
</dbReference>
<proteinExistence type="predicted"/>
<dbReference type="AlphaFoldDB" id="A0AAN6QIR9"/>
<dbReference type="EMBL" id="MU853351">
    <property type="protein sequence ID" value="KAK4110391.1"/>
    <property type="molecule type" value="Genomic_DNA"/>
</dbReference>
<gene>
    <name evidence="2" type="ORF">N656DRAFT_293136</name>
</gene>